<evidence type="ECO:0000259" key="4">
    <source>
        <dbReference type="Pfam" id="PF18313"/>
    </source>
</evidence>
<dbReference type="PANTHER" id="PTHR18919:SF139">
    <property type="entry name" value="THIOLASE-LIKE PROTEIN TYPE 1 ADDITIONAL C-TERMINAL DOMAIN-CONTAINING PROTEIN"/>
    <property type="match status" value="1"/>
</dbReference>
<dbReference type="GO" id="GO:0016746">
    <property type="term" value="F:acyltransferase activity"/>
    <property type="evidence" value="ECO:0007669"/>
    <property type="project" value="UniProtKB-KW"/>
</dbReference>
<dbReference type="EMBL" id="AMGY01000002">
    <property type="protein sequence ID" value="EXJ89109.1"/>
    <property type="molecule type" value="Genomic_DNA"/>
</dbReference>
<comment type="similarity">
    <text evidence="1">Belongs to the thiolase-like superfamily. Thiolase family.</text>
</comment>
<gene>
    <name evidence="5" type="ORF">A1O3_02173</name>
</gene>
<dbReference type="Proteomes" id="UP000019478">
    <property type="component" value="Unassembled WGS sequence"/>
</dbReference>
<keyword evidence="6" id="KW-1185">Reference proteome</keyword>
<dbReference type="InterPro" id="IPR040771">
    <property type="entry name" value="TLP1_add_C"/>
</dbReference>
<evidence type="ECO:0000256" key="1">
    <source>
        <dbReference type="ARBA" id="ARBA00010982"/>
    </source>
</evidence>
<sequence>MSQSQTPILIGVGDHVNRSLAIADAHEPLTLILRAIDSALQDSGLPPARRQQLQAAIDSIDVVRTWTWPYDDLPGDIGRRLGVEARHRFYSEHGGNKPAKLFDNAARRIARGQTKVAVVAGGEALASFAACVAAQKIPPPGWTKTSQNVASIFSPSKLHGGRDIGFDHSITAPIQIYPLFENAFRAHRGQSIPENHDESAQLYAEFAQIAAHQPFSWSYGKPAKTKEEIGSVTKRNRMICFPYPLLMNAFNTINLAGACILTSAEYAEELGVSKTKWIYVLGGAGTQDSDHFWDRPNYYSSPSIERSIDTALAVSGLAKEDIDLFDFYSCFPIVPKMAAAHLNLPITHGSKPLTLLGGLTSFGGAGNNYSMHAITEMTRQLRQGKGQHGLILANGGWMTYEHALCLSTLRRRDGIPYPAEPPLSEHVTDVAVPSVDAQAEGEAVIETYTVDFDRQVEPTTRPLLAHIVGRLVATGHRFVANHADPATLERLAGWTDEKIGLTGHVRHDRRTRRNLFCLSASKAASRQVGKL</sequence>
<dbReference type="HOGENOM" id="CLU_026848_0_0_1"/>
<dbReference type="PANTHER" id="PTHR18919">
    <property type="entry name" value="ACETYL-COA C-ACYLTRANSFERASE"/>
    <property type="match status" value="1"/>
</dbReference>
<keyword evidence="3" id="KW-0012">Acyltransferase</keyword>
<evidence type="ECO:0000256" key="3">
    <source>
        <dbReference type="ARBA" id="ARBA00023315"/>
    </source>
</evidence>
<dbReference type="OrthoDB" id="435240at2759"/>
<reference evidence="5 6" key="1">
    <citation type="submission" date="2013-03" db="EMBL/GenBank/DDBJ databases">
        <title>The Genome Sequence of Capronia epimyces CBS 606.96.</title>
        <authorList>
            <consortium name="The Broad Institute Genomics Platform"/>
            <person name="Cuomo C."/>
            <person name="de Hoog S."/>
            <person name="Gorbushina A."/>
            <person name="Walker B."/>
            <person name="Young S.K."/>
            <person name="Zeng Q."/>
            <person name="Gargeya S."/>
            <person name="Fitzgerald M."/>
            <person name="Haas B."/>
            <person name="Abouelleil A."/>
            <person name="Allen A.W."/>
            <person name="Alvarado L."/>
            <person name="Arachchi H.M."/>
            <person name="Berlin A.M."/>
            <person name="Chapman S.B."/>
            <person name="Gainer-Dewar J."/>
            <person name="Goldberg J."/>
            <person name="Griggs A."/>
            <person name="Gujja S."/>
            <person name="Hansen M."/>
            <person name="Howarth C."/>
            <person name="Imamovic A."/>
            <person name="Ireland A."/>
            <person name="Larimer J."/>
            <person name="McCowan C."/>
            <person name="Murphy C."/>
            <person name="Pearson M."/>
            <person name="Poon T.W."/>
            <person name="Priest M."/>
            <person name="Roberts A."/>
            <person name="Saif S."/>
            <person name="Shea T."/>
            <person name="Sisk P."/>
            <person name="Sykes S."/>
            <person name="Wortman J."/>
            <person name="Nusbaum C."/>
            <person name="Birren B."/>
        </authorList>
    </citation>
    <scope>NUCLEOTIDE SEQUENCE [LARGE SCALE GENOMIC DNA]</scope>
    <source>
        <strain evidence="5 6">CBS 606.96</strain>
    </source>
</reference>
<dbReference type="AlphaFoldDB" id="W9Z3N2"/>
<accession>W9Z3N2</accession>
<evidence type="ECO:0000313" key="5">
    <source>
        <dbReference type="EMBL" id="EXJ89109.1"/>
    </source>
</evidence>
<name>W9Z3N2_9EURO</name>
<dbReference type="RefSeq" id="XP_007730506.1">
    <property type="nucleotide sequence ID" value="XM_007732316.1"/>
</dbReference>
<protein>
    <recommendedName>
        <fullName evidence="4">Thiolase-like protein type 1 additional C-terminal domain-containing protein</fullName>
    </recommendedName>
</protein>
<organism evidence="5 6">
    <name type="scientific">Capronia epimyces CBS 606.96</name>
    <dbReference type="NCBI Taxonomy" id="1182542"/>
    <lineage>
        <taxon>Eukaryota</taxon>
        <taxon>Fungi</taxon>
        <taxon>Dikarya</taxon>
        <taxon>Ascomycota</taxon>
        <taxon>Pezizomycotina</taxon>
        <taxon>Eurotiomycetes</taxon>
        <taxon>Chaetothyriomycetidae</taxon>
        <taxon>Chaetothyriales</taxon>
        <taxon>Herpotrichiellaceae</taxon>
        <taxon>Capronia</taxon>
    </lineage>
</organism>
<dbReference type="Pfam" id="PF18313">
    <property type="entry name" value="TLP1_add_C"/>
    <property type="match status" value="1"/>
</dbReference>
<dbReference type="SUPFAM" id="SSF53901">
    <property type="entry name" value="Thiolase-like"/>
    <property type="match status" value="2"/>
</dbReference>
<evidence type="ECO:0000313" key="6">
    <source>
        <dbReference type="Proteomes" id="UP000019478"/>
    </source>
</evidence>
<proteinExistence type="inferred from homology"/>
<dbReference type="eggNOG" id="ENOG502QTZI">
    <property type="taxonomic scope" value="Eukaryota"/>
</dbReference>
<evidence type="ECO:0000256" key="2">
    <source>
        <dbReference type="ARBA" id="ARBA00022679"/>
    </source>
</evidence>
<dbReference type="STRING" id="1182542.W9Z3N2"/>
<dbReference type="Gene3D" id="2.40.50.840">
    <property type="match status" value="1"/>
</dbReference>
<dbReference type="InterPro" id="IPR016039">
    <property type="entry name" value="Thiolase-like"/>
</dbReference>
<comment type="caution">
    <text evidence="5">The sequence shown here is derived from an EMBL/GenBank/DDBJ whole genome shotgun (WGS) entry which is preliminary data.</text>
</comment>
<feature type="domain" description="Thiolase-like protein type 1 additional C-terminal" evidence="4">
    <location>
        <begin position="422"/>
        <end position="508"/>
    </location>
</feature>
<keyword evidence="2" id="KW-0808">Transferase</keyword>
<dbReference type="GeneID" id="19166306"/>
<dbReference type="Gene3D" id="3.40.47.10">
    <property type="match status" value="1"/>
</dbReference>